<evidence type="ECO:0000313" key="6">
    <source>
        <dbReference type="Proteomes" id="UP000269499"/>
    </source>
</evidence>
<gene>
    <name evidence="5" type="ORF">DRJ26_03475</name>
</gene>
<dbReference type="FunFam" id="3.40.50.300:FF:000134">
    <property type="entry name" value="Iron-enterobactin ABC transporter ATP-binding protein"/>
    <property type="match status" value="1"/>
</dbReference>
<dbReference type="GO" id="GO:0016887">
    <property type="term" value="F:ATP hydrolysis activity"/>
    <property type="evidence" value="ECO:0007669"/>
    <property type="project" value="InterPro"/>
</dbReference>
<evidence type="ECO:0000256" key="1">
    <source>
        <dbReference type="ARBA" id="ARBA00022448"/>
    </source>
</evidence>
<dbReference type="InterPro" id="IPR027417">
    <property type="entry name" value="P-loop_NTPase"/>
</dbReference>
<evidence type="ECO:0000313" key="5">
    <source>
        <dbReference type="EMBL" id="RLE53338.1"/>
    </source>
</evidence>
<evidence type="ECO:0000256" key="3">
    <source>
        <dbReference type="ARBA" id="ARBA00022840"/>
    </source>
</evidence>
<comment type="caution">
    <text evidence="5">The sequence shown here is derived from an EMBL/GenBank/DDBJ whole genome shotgun (WGS) entry which is preliminary data.</text>
</comment>
<protein>
    <submittedName>
        <fullName evidence="5">ABC transporter ATP-binding protein</fullName>
    </submittedName>
</protein>
<evidence type="ECO:0000256" key="2">
    <source>
        <dbReference type="ARBA" id="ARBA00022741"/>
    </source>
</evidence>
<sequence>MAVKILVKGVSISYDGIEALNNVTIEFMEGKVTSVVGPNGAGKTTLLRCICNILKPKIGTVLLDGSEVSKLSLKEIARKIGYVPQIHSSHVPLTVFEVVLLGRRPYVNWSLSERDLKIAWSSLEKVGAKHLANRFFDELSGGERQKVLIARALAQEPEVLLLDEPTSNLDLKHQLEILGLIKSLAEKHNLTVVMAMHDLNLASRFSDYIVMLKNGRIFATGTPSQVLTAENIREVYGVKVKVLDTPHLFILPLRMLP</sequence>
<dbReference type="SMART" id="SM00382">
    <property type="entry name" value="AAA"/>
    <property type="match status" value="1"/>
</dbReference>
<organism evidence="5 6">
    <name type="scientific">Thermoproteota archaeon</name>
    <dbReference type="NCBI Taxonomy" id="2056631"/>
    <lineage>
        <taxon>Archaea</taxon>
        <taxon>Thermoproteota</taxon>
    </lineage>
</organism>
<dbReference type="GO" id="GO:0005524">
    <property type="term" value="F:ATP binding"/>
    <property type="evidence" value="ECO:0007669"/>
    <property type="project" value="UniProtKB-KW"/>
</dbReference>
<dbReference type="Proteomes" id="UP000269499">
    <property type="component" value="Unassembled WGS sequence"/>
</dbReference>
<dbReference type="PANTHER" id="PTHR42794">
    <property type="entry name" value="HEMIN IMPORT ATP-BINDING PROTEIN HMUV"/>
    <property type="match status" value="1"/>
</dbReference>
<dbReference type="Pfam" id="PF00005">
    <property type="entry name" value="ABC_tran"/>
    <property type="match status" value="1"/>
</dbReference>
<proteinExistence type="predicted"/>
<dbReference type="PROSITE" id="PS00211">
    <property type="entry name" value="ABC_TRANSPORTER_1"/>
    <property type="match status" value="1"/>
</dbReference>
<name>A0A497F316_9CREN</name>
<dbReference type="PROSITE" id="PS50893">
    <property type="entry name" value="ABC_TRANSPORTER_2"/>
    <property type="match status" value="1"/>
</dbReference>
<keyword evidence="1" id="KW-0813">Transport</keyword>
<keyword evidence="3 5" id="KW-0067">ATP-binding</keyword>
<dbReference type="InterPro" id="IPR017871">
    <property type="entry name" value="ABC_transporter-like_CS"/>
</dbReference>
<dbReference type="EMBL" id="QMRA01000071">
    <property type="protein sequence ID" value="RLE53338.1"/>
    <property type="molecule type" value="Genomic_DNA"/>
</dbReference>
<dbReference type="InterPro" id="IPR003439">
    <property type="entry name" value="ABC_transporter-like_ATP-bd"/>
</dbReference>
<dbReference type="SUPFAM" id="SSF52540">
    <property type="entry name" value="P-loop containing nucleoside triphosphate hydrolases"/>
    <property type="match status" value="1"/>
</dbReference>
<dbReference type="Gene3D" id="3.40.50.300">
    <property type="entry name" value="P-loop containing nucleotide triphosphate hydrolases"/>
    <property type="match status" value="1"/>
</dbReference>
<dbReference type="PANTHER" id="PTHR42794:SF2">
    <property type="entry name" value="ABC TRANSPORTER ATP-BINDING PROTEIN"/>
    <property type="match status" value="1"/>
</dbReference>
<keyword evidence="2" id="KW-0547">Nucleotide-binding</keyword>
<accession>A0A497F316</accession>
<evidence type="ECO:0000259" key="4">
    <source>
        <dbReference type="PROSITE" id="PS50893"/>
    </source>
</evidence>
<dbReference type="CDD" id="cd03214">
    <property type="entry name" value="ABC_Iron-Siderophores_B12_Hemin"/>
    <property type="match status" value="1"/>
</dbReference>
<dbReference type="AlphaFoldDB" id="A0A497F316"/>
<feature type="domain" description="ABC transporter" evidence="4">
    <location>
        <begin position="5"/>
        <end position="239"/>
    </location>
</feature>
<reference evidence="5 6" key="1">
    <citation type="submission" date="2018-06" db="EMBL/GenBank/DDBJ databases">
        <title>Extensive metabolic versatility and redundancy in microbially diverse, dynamic hydrothermal sediments.</title>
        <authorList>
            <person name="Dombrowski N."/>
            <person name="Teske A."/>
            <person name="Baker B.J."/>
        </authorList>
    </citation>
    <scope>NUCLEOTIDE SEQUENCE [LARGE SCALE GENOMIC DNA]</scope>
    <source>
        <strain evidence="5">B20_G2</strain>
    </source>
</reference>
<dbReference type="InterPro" id="IPR003593">
    <property type="entry name" value="AAA+_ATPase"/>
</dbReference>